<dbReference type="InterPro" id="IPR013216">
    <property type="entry name" value="Methyltransf_11"/>
</dbReference>
<dbReference type="Gene3D" id="3.40.50.150">
    <property type="entry name" value="Vaccinia Virus protein VP39"/>
    <property type="match status" value="1"/>
</dbReference>
<dbReference type="OrthoDB" id="10256176at2759"/>
<dbReference type="SUPFAM" id="SSF53335">
    <property type="entry name" value="S-adenosyl-L-methionine-dependent methyltransferases"/>
    <property type="match status" value="1"/>
</dbReference>
<feature type="domain" description="Methyltransferase type 11" evidence="2">
    <location>
        <begin position="673"/>
        <end position="727"/>
    </location>
</feature>
<gene>
    <name evidence="3" type="ORF">CBER1_00374</name>
</gene>
<dbReference type="AlphaFoldDB" id="A0A2S6C1F7"/>
<dbReference type="Pfam" id="PF08241">
    <property type="entry name" value="Methyltransf_11"/>
    <property type="match status" value="1"/>
</dbReference>
<evidence type="ECO:0000313" key="4">
    <source>
        <dbReference type="Proteomes" id="UP000237631"/>
    </source>
</evidence>
<dbReference type="STRING" id="357750.A0A2S6C1F7"/>
<feature type="region of interest" description="Disordered" evidence="1">
    <location>
        <begin position="55"/>
        <end position="92"/>
    </location>
</feature>
<dbReference type="CDD" id="cd02440">
    <property type="entry name" value="AdoMet_MTases"/>
    <property type="match status" value="1"/>
</dbReference>
<dbReference type="PANTHER" id="PTHR43591:SF92">
    <property type="entry name" value="METHYLTRANSFERASE TYPE 11 DOMAIN-CONTAINING PROTEIN"/>
    <property type="match status" value="1"/>
</dbReference>
<name>A0A2S6C1F7_9PEZI</name>
<evidence type="ECO:0000256" key="1">
    <source>
        <dbReference type="SAM" id="MobiDB-lite"/>
    </source>
</evidence>
<accession>A0A2S6C1F7</accession>
<organism evidence="3 4">
    <name type="scientific">Cercospora berteroae</name>
    <dbReference type="NCBI Taxonomy" id="357750"/>
    <lineage>
        <taxon>Eukaryota</taxon>
        <taxon>Fungi</taxon>
        <taxon>Dikarya</taxon>
        <taxon>Ascomycota</taxon>
        <taxon>Pezizomycotina</taxon>
        <taxon>Dothideomycetes</taxon>
        <taxon>Dothideomycetidae</taxon>
        <taxon>Mycosphaerellales</taxon>
        <taxon>Mycosphaerellaceae</taxon>
        <taxon>Cercospora</taxon>
    </lineage>
</organism>
<dbReference type="EMBL" id="PNEN01000578">
    <property type="protein sequence ID" value="PPJ53550.1"/>
    <property type="molecule type" value="Genomic_DNA"/>
</dbReference>
<feature type="compositionally biased region" description="Low complexity" evidence="1">
    <location>
        <begin position="72"/>
        <end position="91"/>
    </location>
</feature>
<dbReference type="PANTHER" id="PTHR43591">
    <property type="entry name" value="METHYLTRANSFERASE"/>
    <property type="match status" value="1"/>
</dbReference>
<comment type="caution">
    <text evidence="3">The sequence shown here is derived from an EMBL/GenBank/DDBJ whole genome shotgun (WGS) entry which is preliminary data.</text>
</comment>
<dbReference type="Proteomes" id="UP000237631">
    <property type="component" value="Unassembled WGS sequence"/>
</dbReference>
<feature type="region of interest" description="Disordered" evidence="1">
    <location>
        <begin position="180"/>
        <end position="218"/>
    </location>
</feature>
<dbReference type="GO" id="GO:0008757">
    <property type="term" value="F:S-adenosylmethionine-dependent methyltransferase activity"/>
    <property type="evidence" value="ECO:0007669"/>
    <property type="project" value="InterPro"/>
</dbReference>
<reference evidence="4" key="1">
    <citation type="journal article" date="2017" name="bioRxiv">
        <title>Conservation of a gene cluster reveals novel cercosporin biosynthetic mechanisms and extends production to the genus Colletotrichum.</title>
        <authorList>
            <person name="de Jonge R."/>
            <person name="Ebert M.K."/>
            <person name="Huitt-Roehl C.R."/>
            <person name="Pal P."/>
            <person name="Suttle J.C."/>
            <person name="Spanner R.E."/>
            <person name="Neubauer J.D."/>
            <person name="Jurick W.M.II."/>
            <person name="Stott K.A."/>
            <person name="Secor G.A."/>
            <person name="Thomma B.P.H.J."/>
            <person name="Van de Peer Y."/>
            <person name="Townsend C.A."/>
            <person name="Bolton M.D."/>
        </authorList>
    </citation>
    <scope>NUCLEOTIDE SEQUENCE [LARGE SCALE GENOMIC DNA]</scope>
    <source>
        <strain evidence="4">CBS538.71</strain>
    </source>
</reference>
<feature type="region of interest" description="Disordered" evidence="1">
    <location>
        <begin position="444"/>
        <end position="464"/>
    </location>
</feature>
<protein>
    <recommendedName>
        <fullName evidence="2">Methyltransferase type 11 domain-containing protein</fullName>
    </recommendedName>
</protein>
<proteinExistence type="predicted"/>
<feature type="compositionally biased region" description="Polar residues" evidence="1">
    <location>
        <begin position="180"/>
        <end position="194"/>
    </location>
</feature>
<evidence type="ECO:0000259" key="2">
    <source>
        <dbReference type="Pfam" id="PF08241"/>
    </source>
</evidence>
<keyword evidence="4" id="KW-1185">Reference proteome</keyword>
<evidence type="ECO:0000313" key="3">
    <source>
        <dbReference type="EMBL" id="PPJ53550.1"/>
    </source>
</evidence>
<dbReference type="InterPro" id="IPR029063">
    <property type="entry name" value="SAM-dependent_MTases_sf"/>
</dbReference>
<sequence length="895" mass="98934">MTNTTFLQPVAFMPPAPARKVNGMRNTVIEDEFQVSVRRAPPQKLQARVQIVSPMSDDFPTPRAISSCTTVESSPNLSSSDSESDQSSLWSKRSSESYDELYDITESESEEVPIKLSTSVKRRVGKKDQKSRFPSIVIPSPGQWPTIEKLKSASALSPPLNINLSPSILAQLQSRNLRVPSTSSAPSLDGSLTSEELADSSCPSTPDISQAPEDDNTWEPPVQLNPSSINLLQHITREAESQQHVVLEISQEATAEMREVVDSPPITGRFRIDTQNLCPPSEEDADDELSALSVPSPGGFFASLDSTMARKTWAGAEPTPTTSTATEFYGVPFRSARSSALPTSTATSFYNVPWSARPEDTVEHVVSIASPASTEAPITARKVMFSPTDVVSEVDEIDETYEHTLQQTATANIDRTQLWLCAQDAYMVAICEEDEVIKSFADVEDASPKTPEQPSPVADFESPSKKSVRFAETKAVSPKSALTVTEDRRVSPIHDGTFWEAWRHNKRSQRARDVFQHRQARVEAEQVRRVSLPKNHAEQLQGKFEIVAAERPAPARPVSNLLPVAPEDKRTELIATADRERQALEQIQSSNWHLAAQREVNGGKLLTSPIVSSFKTRKDVRILDLAGQVNCSWAWSVAQEHPNADVFTTVASDIEAHILSLEGPINHHVVTSTRLWELPFADGHFDVISARNLYTHLKTTWPKGFAADEWDLTLRECLRCLKPGGYLEFDLLDAEMVHTDAVSQALGVEFAFNLKTRGYDPAAGKSFLPRLKRAGFCDIKRAWMVLPVADVVPRWNDAGKRATMSSTTSIVERSINTDGTVMQFEPPLTGSTTDVRAMTGLVGARMWEQWMLKLNVEMGRSEKRVMGDVAKALEEGGKGNAGWRSLVGWARKEEF</sequence>